<evidence type="ECO:0000313" key="3">
    <source>
        <dbReference type="Proteomes" id="UP000326396"/>
    </source>
</evidence>
<dbReference type="Proteomes" id="UP000326396">
    <property type="component" value="Linkage Group LG12"/>
</dbReference>
<sequence>MLTGGHNECNFDVNAGSAMTRGGKRKQSSFVSIGSISGLPPAILPPTGTLALVALSFDLDEIERDCESAQKKGGIEAALLKRYRDRKTMAKHHFMKNGGYDDEERVRANPP</sequence>
<evidence type="ECO:0000313" key="2">
    <source>
        <dbReference type="EMBL" id="KAD6455082.1"/>
    </source>
</evidence>
<reference evidence="2 3" key="1">
    <citation type="submission" date="2019-05" db="EMBL/GenBank/DDBJ databases">
        <title>Mikania micrantha, genome provides insights into the molecular mechanism of rapid growth.</title>
        <authorList>
            <person name="Liu B."/>
        </authorList>
    </citation>
    <scope>NUCLEOTIDE SEQUENCE [LARGE SCALE GENOMIC DNA]</scope>
    <source>
        <strain evidence="2">NLD-2019</strain>
        <tissue evidence="2">Leaf</tissue>
    </source>
</reference>
<dbReference type="EMBL" id="SZYD01000004">
    <property type="protein sequence ID" value="KAD6455082.1"/>
    <property type="molecule type" value="Genomic_DNA"/>
</dbReference>
<evidence type="ECO:0000256" key="1">
    <source>
        <dbReference type="SAM" id="MobiDB-lite"/>
    </source>
</evidence>
<keyword evidence="3" id="KW-1185">Reference proteome</keyword>
<dbReference type="OrthoDB" id="1636814at2759"/>
<name>A0A5N6PKR7_9ASTR</name>
<organism evidence="2 3">
    <name type="scientific">Mikania micrantha</name>
    <name type="common">bitter vine</name>
    <dbReference type="NCBI Taxonomy" id="192012"/>
    <lineage>
        <taxon>Eukaryota</taxon>
        <taxon>Viridiplantae</taxon>
        <taxon>Streptophyta</taxon>
        <taxon>Embryophyta</taxon>
        <taxon>Tracheophyta</taxon>
        <taxon>Spermatophyta</taxon>
        <taxon>Magnoliopsida</taxon>
        <taxon>eudicotyledons</taxon>
        <taxon>Gunneridae</taxon>
        <taxon>Pentapetalae</taxon>
        <taxon>asterids</taxon>
        <taxon>campanulids</taxon>
        <taxon>Asterales</taxon>
        <taxon>Asteraceae</taxon>
        <taxon>Asteroideae</taxon>
        <taxon>Heliantheae alliance</taxon>
        <taxon>Eupatorieae</taxon>
        <taxon>Mikania</taxon>
    </lineage>
</organism>
<feature type="region of interest" description="Disordered" evidence="1">
    <location>
        <begin position="1"/>
        <end position="24"/>
    </location>
</feature>
<accession>A0A5N6PKR7</accession>
<dbReference type="AlphaFoldDB" id="A0A5N6PKR7"/>
<protein>
    <submittedName>
        <fullName evidence="2">Uncharacterized protein</fullName>
    </submittedName>
</protein>
<gene>
    <name evidence="2" type="ORF">E3N88_09788</name>
</gene>
<comment type="caution">
    <text evidence="2">The sequence shown here is derived from an EMBL/GenBank/DDBJ whole genome shotgun (WGS) entry which is preliminary data.</text>
</comment>
<proteinExistence type="predicted"/>